<sequence>MAALSLVLLSLLQALLLAGATVLMTVAAWGYAGTPWGRVLEPLPVAIAFFAVTTGLTAIRFDTYVSLPWVPVLWAVPVVCAALAAYRFVHATMRGEVL</sequence>
<dbReference type="AlphaFoldDB" id="A0A830F2U6"/>
<name>A0A830F2U6_9EURY</name>
<keyword evidence="1" id="KW-0472">Membrane</keyword>
<gene>
    <name evidence="2" type="ORF">GCM10009039_13990</name>
</gene>
<keyword evidence="3" id="KW-1185">Reference proteome</keyword>
<organism evidence="2 3">
    <name type="scientific">Halocalculus aciditolerans</name>
    <dbReference type="NCBI Taxonomy" id="1383812"/>
    <lineage>
        <taxon>Archaea</taxon>
        <taxon>Methanobacteriati</taxon>
        <taxon>Methanobacteriota</taxon>
        <taxon>Stenosarchaea group</taxon>
        <taxon>Halobacteria</taxon>
        <taxon>Halobacteriales</taxon>
        <taxon>Halobacteriaceae</taxon>
        <taxon>Halocalculus</taxon>
    </lineage>
</organism>
<dbReference type="RefSeq" id="WP_188977337.1">
    <property type="nucleotide sequence ID" value="NZ_BMPG01000002.1"/>
</dbReference>
<keyword evidence="1" id="KW-0812">Transmembrane</keyword>
<evidence type="ECO:0000313" key="2">
    <source>
        <dbReference type="EMBL" id="GGL57027.1"/>
    </source>
</evidence>
<comment type="caution">
    <text evidence="2">The sequence shown here is derived from an EMBL/GenBank/DDBJ whole genome shotgun (WGS) entry which is preliminary data.</text>
</comment>
<evidence type="ECO:0000313" key="3">
    <source>
        <dbReference type="Proteomes" id="UP000607197"/>
    </source>
</evidence>
<reference evidence="2" key="2">
    <citation type="submission" date="2020-09" db="EMBL/GenBank/DDBJ databases">
        <authorList>
            <person name="Sun Q."/>
            <person name="Ohkuma M."/>
        </authorList>
    </citation>
    <scope>NUCLEOTIDE SEQUENCE</scope>
    <source>
        <strain evidence="2">JCM 19596</strain>
    </source>
</reference>
<reference evidence="2" key="1">
    <citation type="journal article" date="2014" name="Int. J. Syst. Evol. Microbiol.">
        <title>Complete genome sequence of Corynebacterium casei LMG S-19264T (=DSM 44701T), isolated from a smear-ripened cheese.</title>
        <authorList>
            <consortium name="US DOE Joint Genome Institute (JGI-PGF)"/>
            <person name="Walter F."/>
            <person name="Albersmeier A."/>
            <person name="Kalinowski J."/>
            <person name="Ruckert C."/>
        </authorList>
    </citation>
    <scope>NUCLEOTIDE SEQUENCE</scope>
    <source>
        <strain evidence="2">JCM 19596</strain>
    </source>
</reference>
<evidence type="ECO:0000256" key="1">
    <source>
        <dbReference type="SAM" id="Phobius"/>
    </source>
</evidence>
<keyword evidence="1" id="KW-1133">Transmembrane helix</keyword>
<dbReference type="EMBL" id="BMPG01000002">
    <property type="protein sequence ID" value="GGL57027.1"/>
    <property type="molecule type" value="Genomic_DNA"/>
</dbReference>
<feature type="transmembrane region" description="Helical" evidence="1">
    <location>
        <begin position="42"/>
        <end position="61"/>
    </location>
</feature>
<dbReference type="Proteomes" id="UP000607197">
    <property type="component" value="Unassembled WGS sequence"/>
</dbReference>
<proteinExistence type="predicted"/>
<protein>
    <submittedName>
        <fullName evidence="2">Uncharacterized protein</fullName>
    </submittedName>
</protein>
<accession>A0A830F2U6</accession>
<feature type="transmembrane region" description="Helical" evidence="1">
    <location>
        <begin position="68"/>
        <end position="89"/>
    </location>
</feature>
<dbReference type="OrthoDB" id="376394at2157"/>